<keyword evidence="3" id="KW-1185">Reference proteome</keyword>
<dbReference type="Proteomes" id="UP000546324">
    <property type="component" value="Unassembled WGS sequence"/>
</dbReference>
<feature type="region of interest" description="Disordered" evidence="1">
    <location>
        <begin position="52"/>
        <end position="71"/>
    </location>
</feature>
<evidence type="ECO:0000313" key="2">
    <source>
        <dbReference type="EMBL" id="MBB6397339.1"/>
    </source>
</evidence>
<feature type="compositionally biased region" description="Gly residues" evidence="1">
    <location>
        <begin position="1"/>
        <end position="10"/>
    </location>
</feature>
<accession>A0A7X0L0M3</accession>
<proteinExistence type="predicted"/>
<reference evidence="2 3" key="1">
    <citation type="submission" date="2020-08" db="EMBL/GenBank/DDBJ databases">
        <title>Sequencing the genomes of 1000 actinobacteria strains.</title>
        <authorList>
            <person name="Klenk H.-P."/>
        </authorList>
    </citation>
    <scope>NUCLEOTIDE SEQUENCE [LARGE SCALE GENOMIC DNA]</scope>
    <source>
        <strain evidence="2 3">DSM 43675</strain>
    </source>
</reference>
<dbReference type="RefSeq" id="WP_185027596.1">
    <property type="nucleotide sequence ID" value="NZ_JACHMQ010000001.1"/>
</dbReference>
<dbReference type="AlphaFoldDB" id="A0A7X0L0M3"/>
<name>A0A7X0L0M3_9ACTN</name>
<sequence>MGLDHTGGSGDRVDKAKKPQAQDSPPSLPPIGLGRQAILPVSQVCGPRVNRRRLAAPRANPRRPQYDENGNQIFVWEQDDKRSQVTIRDPSTGNIVTNQWSTNSWIQRQLDKERWYSLND</sequence>
<gene>
    <name evidence="2" type="ORF">BKA00_004253</name>
</gene>
<evidence type="ECO:0000256" key="1">
    <source>
        <dbReference type="SAM" id="MobiDB-lite"/>
    </source>
</evidence>
<feature type="region of interest" description="Disordered" evidence="1">
    <location>
        <begin position="1"/>
        <end position="34"/>
    </location>
</feature>
<organism evidence="2 3">
    <name type="scientific">Actinomadura coerulea</name>
    <dbReference type="NCBI Taxonomy" id="46159"/>
    <lineage>
        <taxon>Bacteria</taxon>
        <taxon>Bacillati</taxon>
        <taxon>Actinomycetota</taxon>
        <taxon>Actinomycetes</taxon>
        <taxon>Streptosporangiales</taxon>
        <taxon>Thermomonosporaceae</taxon>
        <taxon>Actinomadura</taxon>
    </lineage>
</organism>
<dbReference type="EMBL" id="JACHMQ010000001">
    <property type="protein sequence ID" value="MBB6397339.1"/>
    <property type="molecule type" value="Genomic_DNA"/>
</dbReference>
<comment type="caution">
    <text evidence="2">The sequence shown here is derived from an EMBL/GenBank/DDBJ whole genome shotgun (WGS) entry which is preliminary data.</text>
</comment>
<protein>
    <submittedName>
        <fullName evidence="2">Uncharacterized protein</fullName>
    </submittedName>
</protein>
<evidence type="ECO:0000313" key="3">
    <source>
        <dbReference type="Proteomes" id="UP000546324"/>
    </source>
</evidence>